<proteinExistence type="predicted"/>
<accession>A0A4S2L363</accession>
<dbReference type="InterPro" id="IPR027806">
    <property type="entry name" value="HARBI1_dom"/>
</dbReference>
<dbReference type="Proteomes" id="UP000310200">
    <property type="component" value="Unassembled WGS sequence"/>
</dbReference>
<dbReference type="Pfam" id="PF13359">
    <property type="entry name" value="DDE_Tnp_4"/>
    <property type="match status" value="1"/>
</dbReference>
<organism evidence="4 5">
    <name type="scientific">Temnothorax longispinosus</name>
    <dbReference type="NCBI Taxonomy" id="300112"/>
    <lineage>
        <taxon>Eukaryota</taxon>
        <taxon>Metazoa</taxon>
        <taxon>Ecdysozoa</taxon>
        <taxon>Arthropoda</taxon>
        <taxon>Hexapoda</taxon>
        <taxon>Insecta</taxon>
        <taxon>Pterygota</taxon>
        <taxon>Neoptera</taxon>
        <taxon>Endopterygota</taxon>
        <taxon>Hymenoptera</taxon>
        <taxon>Apocrita</taxon>
        <taxon>Aculeata</taxon>
        <taxon>Formicoidea</taxon>
        <taxon>Formicidae</taxon>
        <taxon>Myrmicinae</taxon>
        <taxon>Temnothorax</taxon>
    </lineage>
</organism>
<protein>
    <recommendedName>
        <fullName evidence="3">DDE Tnp4 domain-containing protein</fullName>
    </recommendedName>
</protein>
<comment type="caution">
    <text evidence="4">The sequence shown here is derived from an EMBL/GenBank/DDBJ whole genome shotgun (WGS) entry which is preliminary data.</text>
</comment>
<dbReference type="EMBL" id="QBLH01000320">
    <property type="protein sequence ID" value="TGZ56626.1"/>
    <property type="molecule type" value="Genomic_DNA"/>
</dbReference>
<reference evidence="4 5" key="1">
    <citation type="journal article" date="2019" name="Philos. Trans. R. Soc. Lond., B, Biol. Sci.">
        <title>Ant behaviour and brain gene expression of defending hosts depend on the ecological success of the intruding social parasite.</title>
        <authorList>
            <person name="Kaur R."/>
            <person name="Stoldt M."/>
            <person name="Jongepier E."/>
            <person name="Feldmeyer B."/>
            <person name="Menzel F."/>
            <person name="Bornberg-Bauer E."/>
            <person name="Foitzik S."/>
        </authorList>
    </citation>
    <scope>NUCLEOTIDE SEQUENCE [LARGE SCALE GENOMIC DNA]</scope>
    <source>
        <tissue evidence="4">Whole body</tissue>
    </source>
</reference>
<dbReference type="STRING" id="300112.A0A4S2L363"/>
<sequence length="138" mass="15809">MHNARVFKNSPIYQRIINERNPLLLPEEHIIGDSAYPLMMNLMTPFRDTGHLSVAQSRYNTKLSSIRSDIDLGKQIIAAACVLHNFIQNNMDEYDINDAIEEIPNEEILSTDTENSGCPQMIAIQKREQIMRVLSHNN</sequence>
<evidence type="ECO:0000256" key="1">
    <source>
        <dbReference type="ARBA" id="ARBA00001968"/>
    </source>
</evidence>
<evidence type="ECO:0000256" key="2">
    <source>
        <dbReference type="ARBA" id="ARBA00022723"/>
    </source>
</evidence>
<name>A0A4S2L363_9HYME</name>
<dbReference type="AlphaFoldDB" id="A0A4S2L363"/>
<evidence type="ECO:0000313" key="4">
    <source>
        <dbReference type="EMBL" id="TGZ56626.1"/>
    </source>
</evidence>
<dbReference type="GO" id="GO:0046872">
    <property type="term" value="F:metal ion binding"/>
    <property type="evidence" value="ECO:0007669"/>
    <property type="project" value="UniProtKB-KW"/>
</dbReference>
<gene>
    <name evidence="4" type="ORF">DBV15_10989</name>
</gene>
<comment type="cofactor">
    <cofactor evidence="1">
        <name>a divalent metal cation</name>
        <dbReference type="ChEBI" id="CHEBI:60240"/>
    </cofactor>
</comment>
<evidence type="ECO:0000259" key="3">
    <source>
        <dbReference type="Pfam" id="PF13359"/>
    </source>
</evidence>
<keyword evidence="5" id="KW-1185">Reference proteome</keyword>
<keyword evidence="2" id="KW-0479">Metal-binding</keyword>
<evidence type="ECO:0000313" key="5">
    <source>
        <dbReference type="Proteomes" id="UP000310200"/>
    </source>
</evidence>
<feature type="domain" description="DDE Tnp4" evidence="3">
    <location>
        <begin position="1"/>
        <end position="68"/>
    </location>
</feature>